<keyword evidence="2" id="KW-1185">Reference proteome</keyword>
<evidence type="ECO:0000313" key="1">
    <source>
        <dbReference type="EnsemblMetazoa" id="LLOJ001178-PA"/>
    </source>
</evidence>
<sequence>MDFVEQTNIREIVDEYLQKHFSDTEISTLKDPYLKYFYKIYTENPTSRRCTEVNLHQLTFKPPQFSSVEKKLLDKYKIEDCTVAMGSANVLFSIEKRIYRRFRKKNPTTRTHIDFFQPKTFHAMTMEYLQHIHSNVERILRHPEIDRGKTIEDLVTLLFDRLDALTPCEELPLTPISIEDLESTLEEANVTEEIHLEDVSLAEELSPQKTPEVIPSTPISIEILDFEFKDPYHCTAKGVEEQLFHDGRLEIPIEIFTRNGPMDITLRHDDIGRFLDVKPRVWKGIKTILAGIENEDSATQQRKVLLAKFSNVFCDILSRAKGRNPGFTRYYIQHFDGNVTQNCIEVIHKM</sequence>
<accession>A0A1B0CAW6</accession>
<dbReference type="AlphaFoldDB" id="A0A1B0CAW6"/>
<reference evidence="1" key="1">
    <citation type="submission" date="2020-05" db="UniProtKB">
        <authorList>
            <consortium name="EnsemblMetazoa"/>
        </authorList>
    </citation>
    <scope>IDENTIFICATION</scope>
    <source>
        <strain evidence="1">Jacobina</strain>
    </source>
</reference>
<dbReference type="EnsemblMetazoa" id="LLOJ001178-RA">
    <property type="protein sequence ID" value="LLOJ001178-PA"/>
    <property type="gene ID" value="LLOJ001178"/>
</dbReference>
<evidence type="ECO:0000313" key="2">
    <source>
        <dbReference type="Proteomes" id="UP000092461"/>
    </source>
</evidence>
<name>A0A1B0CAW6_LUTLO</name>
<dbReference type="VEuPathDB" id="VectorBase:LLOJ001178"/>
<dbReference type="VEuPathDB" id="VectorBase:LLONM1_001580"/>
<dbReference type="Proteomes" id="UP000092461">
    <property type="component" value="Unassembled WGS sequence"/>
</dbReference>
<protein>
    <submittedName>
        <fullName evidence="1">Uncharacterized protein</fullName>
    </submittedName>
</protein>
<organism evidence="1 2">
    <name type="scientific">Lutzomyia longipalpis</name>
    <name type="common">Sand fly</name>
    <dbReference type="NCBI Taxonomy" id="7200"/>
    <lineage>
        <taxon>Eukaryota</taxon>
        <taxon>Metazoa</taxon>
        <taxon>Ecdysozoa</taxon>
        <taxon>Arthropoda</taxon>
        <taxon>Hexapoda</taxon>
        <taxon>Insecta</taxon>
        <taxon>Pterygota</taxon>
        <taxon>Neoptera</taxon>
        <taxon>Endopterygota</taxon>
        <taxon>Diptera</taxon>
        <taxon>Nematocera</taxon>
        <taxon>Psychodoidea</taxon>
        <taxon>Psychodidae</taxon>
        <taxon>Lutzomyia</taxon>
        <taxon>Lutzomyia</taxon>
    </lineage>
</organism>
<proteinExistence type="predicted"/>
<dbReference type="EMBL" id="AJWK01004337">
    <property type="status" value="NOT_ANNOTATED_CDS"/>
    <property type="molecule type" value="Genomic_DNA"/>
</dbReference>